<dbReference type="InterPro" id="IPR046865">
    <property type="entry name" value="FapA_b_solenoid"/>
</dbReference>
<dbReference type="EMBL" id="FOLH01000003">
    <property type="protein sequence ID" value="SFC12379.1"/>
    <property type="molecule type" value="Genomic_DNA"/>
</dbReference>
<feature type="domain" description="Flagellar Assembly Protein A N-terminal region" evidence="2">
    <location>
        <begin position="100"/>
        <end position="277"/>
    </location>
</feature>
<accession>A0A1I1GKT9</accession>
<sequence length="571" mass="62794">MEPLTDEELMLSVPTPDELGLSFREEKETGDFYATYEPVGITQPLEPEQFPQVMEMAGFDPKEYPVDPAALSIFLDAMRRGESCNQRLGGPIDARPEVFASPNQMLAGVVIHPPQGKGKDLTRDTLEQALKQSKIVRGLLEESLKELTSETTTAALRETQKPVCMVVAYGEPAYDGTDAWLETLIEDIADRRPQMDEDGNVNFLELGDFPHVEAEQALVRRHPPTNGKSGWTVTGRTIKGRNGKDLTLKPKDDSVKLAEGDENLLLSTTTGMPVVHDKGAHVEQVLRLENVGLKTGHVRFDGSVHVKGNVDPGMKIVVTGDVKVGGLVEAAYIKAGGFIEIGGGVIGRKQADKDKHPEAKKDDDAKGKVNDAYLKAGTQVKARFIQEAKVEADQEVIVQKQILHSEITAGIRIAMPGRGTIVGGIARAKEVIDVGVSGAMANVPTRLIAGETGDIKQRIANVNNQLKQLEVQRQQLMDIVAKIKKLRKPITEEKKQQIIKARDGLNEKENTLYDLMAELEKEQKDRQSARVQVRVTCYPGTVIHLGEDEFSPRNDLGKVTFVLRDGEIIMR</sequence>
<feature type="coiled-coil region" evidence="1">
    <location>
        <begin position="452"/>
        <end position="525"/>
    </location>
</feature>
<dbReference type="Pfam" id="PF03961">
    <property type="entry name" value="FapA"/>
    <property type="match status" value="1"/>
</dbReference>
<dbReference type="OrthoDB" id="5807941at2"/>
<dbReference type="RefSeq" id="WP_091961467.1">
    <property type="nucleotide sequence ID" value="NZ_FOLH01000003.1"/>
</dbReference>
<dbReference type="InterPro" id="IPR046866">
    <property type="entry name" value="FapA_N"/>
</dbReference>
<gene>
    <name evidence="3" type="ORF">SAMN05660443_1505</name>
</gene>
<dbReference type="PANTHER" id="PTHR38032:SF1">
    <property type="entry name" value="RNA-BINDING PROTEIN KHPB N-TERMINAL DOMAIN-CONTAINING PROTEIN"/>
    <property type="match status" value="1"/>
</dbReference>
<evidence type="ECO:0000259" key="2">
    <source>
        <dbReference type="Pfam" id="PF20250"/>
    </source>
</evidence>
<protein>
    <recommendedName>
        <fullName evidence="2">Flagellar Assembly Protein A N-terminal region domain-containing protein</fullName>
    </recommendedName>
</protein>
<proteinExistence type="predicted"/>
<evidence type="ECO:0000313" key="3">
    <source>
        <dbReference type="EMBL" id="SFC12379.1"/>
    </source>
</evidence>
<dbReference type="Pfam" id="PF20250">
    <property type="entry name" value="FapA_N"/>
    <property type="match status" value="1"/>
</dbReference>
<evidence type="ECO:0000313" key="4">
    <source>
        <dbReference type="Proteomes" id="UP000199058"/>
    </source>
</evidence>
<dbReference type="PANTHER" id="PTHR38032">
    <property type="entry name" value="POLYMERASE-RELATED"/>
    <property type="match status" value="1"/>
</dbReference>
<dbReference type="Proteomes" id="UP000199058">
    <property type="component" value="Unassembled WGS sequence"/>
</dbReference>
<dbReference type="AlphaFoldDB" id="A0A1I1GKT9"/>
<name>A0A1I1GKT9_9GAMM</name>
<reference evidence="3 4" key="1">
    <citation type="submission" date="2016-10" db="EMBL/GenBank/DDBJ databases">
        <authorList>
            <person name="de Groot N.N."/>
        </authorList>
    </citation>
    <scope>NUCLEOTIDE SEQUENCE [LARGE SCALE GENOMIC DNA]</scope>
    <source>
        <strain evidence="3 4">DSM 18438</strain>
    </source>
</reference>
<keyword evidence="4" id="KW-1185">Reference proteome</keyword>
<organism evidence="3 4">
    <name type="scientific">Marinospirillum celere</name>
    <dbReference type="NCBI Taxonomy" id="1122252"/>
    <lineage>
        <taxon>Bacteria</taxon>
        <taxon>Pseudomonadati</taxon>
        <taxon>Pseudomonadota</taxon>
        <taxon>Gammaproteobacteria</taxon>
        <taxon>Oceanospirillales</taxon>
        <taxon>Oceanospirillaceae</taxon>
        <taxon>Marinospirillum</taxon>
    </lineage>
</organism>
<keyword evidence="1" id="KW-0175">Coiled coil</keyword>
<evidence type="ECO:0000256" key="1">
    <source>
        <dbReference type="SAM" id="Coils"/>
    </source>
</evidence>
<dbReference type="STRING" id="1122252.SAMN05660443_1505"/>
<dbReference type="InterPro" id="IPR005646">
    <property type="entry name" value="FapA"/>
</dbReference>